<evidence type="ECO:0000313" key="1">
    <source>
        <dbReference type="EMBL" id="KAJ0051367.1"/>
    </source>
</evidence>
<evidence type="ECO:0000313" key="2">
    <source>
        <dbReference type="Proteomes" id="UP001163603"/>
    </source>
</evidence>
<sequence>MEHKVELTEIEAQAEQLAIEFNDDDDDISNDDESMLPGEEEDDLGNLIIVDNLPLVVPEKFGKLSSAVRKIFGRFGVMKEDMFKDIFFMPVDSNTGQTLGYCFIEYDTPQEAELAKQSGNGLIMGKDGRYKFSVTLFNEFDRIMNVADEWTPPEKEQYAN</sequence>
<keyword evidence="2" id="KW-1185">Reference proteome</keyword>
<dbReference type="Proteomes" id="UP001163603">
    <property type="component" value="Chromosome 1"/>
</dbReference>
<reference evidence="2" key="1">
    <citation type="journal article" date="2023" name="G3 (Bethesda)">
        <title>Genome assembly and association tests identify interacting loci associated with vigor, precocity, and sex in interspecific pistachio rootstocks.</title>
        <authorList>
            <person name="Palmer W."/>
            <person name="Jacygrad E."/>
            <person name="Sagayaradj S."/>
            <person name="Cavanaugh K."/>
            <person name="Han R."/>
            <person name="Bertier L."/>
            <person name="Beede B."/>
            <person name="Kafkas S."/>
            <person name="Golino D."/>
            <person name="Preece J."/>
            <person name="Michelmore R."/>
        </authorList>
    </citation>
    <scope>NUCLEOTIDE SEQUENCE [LARGE SCALE GENOMIC DNA]</scope>
</reference>
<organism evidence="1 2">
    <name type="scientific">Pistacia integerrima</name>
    <dbReference type="NCBI Taxonomy" id="434235"/>
    <lineage>
        <taxon>Eukaryota</taxon>
        <taxon>Viridiplantae</taxon>
        <taxon>Streptophyta</taxon>
        <taxon>Embryophyta</taxon>
        <taxon>Tracheophyta</taxon>
        <taxon>Spermatophyta</taxon>
        <taxon>Magnoliopsida</taxon>
        <taxon>eudicotyledons</taxon>
        <taxon>Gunneridae</taxon>
        <taxon>Pentapetalae</taxon>
        <taxon>rosids</taxon>
        <taxon>malvids</taxon>
        <taxon>Sapindales</taxon>
        <taxon>Anacardiaceae</taxon>
        <taxon>Pistacia</taxon>
    </lineage>
</organism>
<protein>
    <submittedName>
        <fullName evidence="1">Uncharacterized protein</fullName>
    </submittedName>
</protein>
<accession>A0ACC0ZI23</accession>
<name>A0ACC0ZI23_9ROSI</name>
<comment type="caution">
    <text evidence="1">The sequence shown here is derived from an EMBL/GenBank/DDBJ whole genome shotgun (WGS) entry which is preliminary data.</text>
</comment>
<proteinExistence type="predicted"/>
<dbReference type="EMBL" id="CM047736">
    <property type="protein sequence ID" value="KAJ0051367.1"/>
    <property type="molecule type" value="Genomic_DNA"/>
</dbReference>
<gene>
    <name evidence="1" type="ORF">Pint_01154</name>
</gene>